<evidence type="ECO:0000313" key="2">
    <source>
        <dbReference type="Proteomes" id="UP000743370"/>
    </source>
</evidence>
<name>A0A8T0KIK3_PHAAN</name>
<organism evidence="1 2">
    <name type="scientific">Phaseolus angularis</name>
    <name type="common">Azuki bean</name>
    <name type="synonym">Vigna angularis</name>
    <dbReference type="NCBI Taxonomy" id="3914"/>
    <lineage>
        <taxon>Eukaryota</taxon>
        <taxon>Viridiplantae</taxon>
        <taxon>Streptophyta</taxon>
        <taxon>Embryophyta</taxon>
        <taxon>Tracheophyta</taxon>
        <taxon>Spermatophyta</taxon>
        <taxon>Magnoliopsida</taxon>
        <taxon>eudicotyledons</taxon>
        <taxon>Gunneridae</taxon>
        <taxon>Pentapetalae</taxon>
        <taxon>rosids</taxon>
        <taxon>fabids</taxon>
        <taxon>Fabales</taxon>
        <taxon>Fabaceae</taxon>
        <taxon>Papilionoideae</taxon>
        <taxon>50 kb inversion clade</taxon>
        <taxon>NPAAA clade</taxon>
        <taxon>indigoferoid/millettioid clade</taxon>
        <taxon>Phaseoleae</taxon>
        <taxon>Vigna</taxon>
    </lineage>
</organism>
<sequence>MTLPPPFLLLLCRVVRPRHSLPPPPPQSMLPPSFLLLLCRVVRPRAVRFLPRHLNRRFLRRFSSSSVASFIPPVPPPPPDLGLAVVWFSCGKDTGFEISSTPQIPSFVCLKLCVTCIDGIRHLRL</sequence>
<accession>A0A8T0KIK3</accession>
<evidence type="ECO:0000313" key="1">
    <source>
        <dbReference type="EMBL" id="KAG2399484.1"/>
    </source>
</evidence>
<dbReference type="EMBL" id="JABFOF010000004">
    <property type="protein sequence ID" value="KAG2399484.1"/>
    <property type="molecule type" value="Genomic_DNA"/>
</dbReference>
<reference evidence="1 2" key="1">
    <citation type="submission" date="2020-05" db="EMBL/GenBank/DDBJ databases">
        <title>Vigna angularis (adzuki bean) Var. LongXiaoDou No. 4 denovo assembly.</title>
        <authorList>
            <person name="Xiang H."/>
        </authorList>
    </citation>
    <scope>NUCLEOTIDE SEQUENCE [LARGE SCALE GENOMIC DNA]</scope>
    <source>
        <tissue evidence="1">Leaf</tissue>
    </source>
</reference>
<dbReference type="AlphaFoldDB" id="A0A8T0KIK3"/>
<gene>
    <name evidence="1" type="ORF">HKW66_Vig0080340</name>
</gene>
<dbReference type="Proteomes" id="UP000743370">
    <property type="component" value="Unassembled WGS sequence"/>
</dbReference>
<protein>
    <submittedName>
        <fullName evidence="1">Uncharacterized protein</fullName>
    </submittedName>
</protein>
<proteinExistence type="predicted"/>
<comment type="caution">
    <text evidence="1">The sequence shown here is derived from an EMBL/GenBank/DDBJ whole genome shotgun (WGS) entry which is preliminary data.</text>
</comment>